<dbReference type="PANTHER" id="PTHR33307:SF6">
    <property type="entry name" value="ALPHA-RHAMNOSIDASE (EUROFUNG)-RELATED"/>
    <property type="match status" value="1"/>
</dbReference>
<evidence type="ECO:0000313" key="9">
    <source>
        <dbReference type="Proteomes" id="UP000824204"/>
    </source>
</evidence>
<dbReference type="InterPro" id="IPR016007">
    <property type="entry name" value="Alpha_rhamnosid"/>
</dbReference>
<dbReference type="Pfam" id="PF17390">
    <property type="entry name" value="Bac_rhamnosid_C"/>
    <property type="match status" value="1"/>
</dbReference>
<name>A0A9D2AFN5_9FIRM</name>
<dbReference type="GO" id="GO:0030596">
    <property type="term" value="F:alpha-L-rhamnosidase activity"/>
    <property type="evidence" value="ECO:0007669"/>
    <property type="project" value="UniProtKB-EC"/>
</dbReference>
<feature type="domain" description="Alpha-L-rhamnosidase six-hairpin glycosidase" evidence="6">
    <location>
        <begin position="287"/>
        <end position="633"/>
    </location>
</feature>
<evidence type="ECO:0000259" key="4">
    <source>
        <dbReference type="Pfam" id="PF05592"/>
    </source>
</evidence>
<evidence type="ECO:0000256" key="3">
    <source>
        <dbReference type="ARBA" id="ARBA00022801"/>
    </source>
</evidence>
<dbReference type="Gene3D" id="2.60.420.10">
    <property type="entry name" value="Maltose phosphorylase, domain 3"/>
    <property type="match status" value="1"/>
</dbReference>
<dbReference type="InterPro" id="IPR035398">
    <property type="entry name" value="Bac_rhamnosid_C"/>
</dbReference>
<dbReference type="InterPro" id="IPR012341">
    <property type="entry name" value="6hp_glycosidase-like_sf"/>
</dbReference>
<dbReference type="InterPro" id="IPR035396">
    <property type="entry name" value="Bac_rhamnosid6H"/>
</dbReference>
<feature type="domain" description="Bacterial alpha-L-rhamnosidase N-terminal" evidence="5">
    <location>
        <begin position="27"/>
        <end position="178"/>
    </location>
</feature>
<protein>
    <recommendedName>
        <fullName evidence="2">alpha-L-rhamnosidase</fullName>
        <ecNumber evidence="2">3.2.1.40</ecNumber>
    </recommendedName>
</protein>
<dbReference type="Pfam" id="PF17389">
    <property type="entry name" value="Bac_rhamnosid6H"/>
    <property type="match status" value="1"/>
</dbReference>
<dbReference type="Pfam" id="PF05592">
    <property type="entry name" value="Bac_rhamnosid"/>
    <property type="match status" value="1"/>
</dbReference>
<feature type="domain" description="Alpha-L-rhamnosidase C-terminal" evidence="7">
    <location>
        <begin position="635"/>
        <end position="703"/>
    </location>
</feature>
<feature type="domain" description="Alpha-L-rhamnosidase concanavalin-like" evidence="4">
    <location>
        <begin position="188"/>
        <end position="281"/>
    </location>
</feature>
<proteinExistence type="predicted"/>
<comment type="caution">
    <text evidence="8">The sequence shown here is derived from an EMBL/GenBank/DDBJ whole genome shotgun (WGS) entry which is preliminary data.</text>
</comment>
<dbReference type="InterPro" id="IPR008902">
    <property type="entry name" value="Rhamnosid_concanavalin"/>
</dbReference>
<dbReference type="Gene3D" id="1.50.10.10">
    <property type="match status" value="1"/>
</dbReference>
<dbReference type="Pfam" id="PF08531">
    <property type="entry name" value="Bac_rhamnosid_N"/>
    <property type="match status" value="1"/>
</dbReference>
<dbReference type="SUPFAM" id="SSF48208">
    <property type="entry name" value="Six-hairpin glycosidases"/>
    <property type="match status" value="1"/>
</dbReference>
<accession>A0A9D2AFN5</accession>
<dbReference type="InterPro" id="IPR008928">
    <property type="entry name" value="6-hairpin_glycosidase_sf"/>
</dbReference>
<dbReference type="Gene3D" id="2.60.120.260">
    <property type="entry name" value="Galactose-binding domain-like"/>
    <property type="match status" value="2"/>
</dbReference>
<reference evidence="8" key="1">
    <citation type="journal article" date="2021" name="PeerJ">
        <title>Extensive microbial diversity within the chicken gut microbiome revealed by metagenomics and culture.</title>
        <authorList>
            <person name="Gilroy R."/>
            <person name="Ravi A."/>
            <person name="Getino M."/>
            <person name="Pursley I."/>
            <person name="Horton D.L."/>
            <person name="Alikhan N.F."/>
            <person name="Baker D."/>
            <person name="Gharbi K."/>
            <person name="Hall N."/>
            <person name="Watson M."/>
            <person name="Adriaenssens E.M."/>
            <person name="Foster-Nyarko E."/>
            <person name="Jarju S."/>
            <person name="Secka A."/>
            <person name="Antonio M."/>
            <person name="Oren A."/>
            <person name="Chaudhuri R.R."/>
            <person name="La Ragione R."/>
            <person name="Hildebrand F."/>
            <person name="Pallen M.J."/>
        </authorList>
    </citation>
    <scope>NUCLEOTIDE SEQUENCE</scope>
    <source>
        <strain evidence="8">811</strain>
    </source>
</reference>
<dbReference type="AlphaFoldDB" id="A0A9D2AFN5"/>
<dbReference type="EMBL" id="DXFX01000081">
    <property type="protein sequence ID" value="HIX08078.1"/>
    <property type="molecule type" value="Genomic_DNA"/>
</dbReference>
<dbReference type="PANTHER" id="PTHR33307">
    <property type="entry name" value="ALPHA-RHAMNOSIDASE (EUROFUNG)"/>
    <property type="match status" value="1"/>
</dbReference>
<dbReference type="Proteomes" id="UP000824204">
    <property type="component" value="Unassembled WGS sequence"/>
</dbReference>
<evidence type="ECO:0000259" key="5">
    <source>
        <dbReference type="Pfam" id="PF08531"/>
    </source>
</evidence>
<keyword evidence="3 8" id="KW-0378">Hydrolase</keyword>
<comment type="catalytic activity">
    <reaction evidence="1">
        <text>Hydrolysis of terminal non-reducing alpha-L-rhamnose residues in alpha-L-rhamnosides.</text>
        <dbReference type="EC" id="3.2.1.40"/>
    </reaction>
</comment>
<dbReference type="GO" id="GO:0005975">
    <property type="term" value="P:carbohydrate metabolic process"/>
    <property type="evidence" value="ECO:0007669"/>
    <property type="project" value="InterPro"/>
</dbReference>
<reference evidence="8" key="2">
    <citation type="submission" date="2021-04" db="EMBL/GenBank/DDBJ databases">
        <authorList>
            <person name="Gilroy R."/>
        </authorList>
    </citation>
    <scope>NUCLEOTIDE SEQUENCE</scope>
    <source>
        <strain evidence="8">811</strain>
    </source>
</reference>
<dbReference type="EC" id="3.2.1.40" evidence="2"/>
<evidence type="ECO:0000256" key="1">
    <source>
        <dbReference type="ARBA" id="ARBA00001445"/>
    </source>
</evidence>
<gene>
    <name evidence="8" type="ORF">H9741_06390</name>
</gene>
<evidence type="ECO:0000259" key="6">
    <source>
        <dbReference type="Pfam" id="PF17389"/>
    </source>
</evidence>
<evidence type="ECO:0000256" key="2">
    <source>
        <dbReference type="ARBA" id="ARBA00012652"/>
    </source>
</evidence>
<organism evidence="8 9">
    <name type="scientific">Candidatus Borkfalkia faecipullorum</name>
    <dbReference type="NCBI Taxonomy" id="2838510"/>
    <lineage>
        <taxon>Bacteria</taxon>
        <taxon>Bacillati</taxon>
        <taxon>Bacillota</taxon>
        <taxon>Clostridia</taxon>
        <taxon>Christensenellales</taxon>
        <taxon>Christensenellaceae</taxon>
        <taxon>Candidatus Borkfalkia</taxon>
    </lineage>
</organism>
<dbReference type="InterPro" id="IPR013737">
    <property type="entry name" value="Bac_rhamnosid_N"/>
</dbReference>
<evidence type="ECO:0000313" key="8">
    <source>
        <dbReference type="EMBL" id="HIX08078.1"/>
    </source>
</evidence>
<sequence>MLQGKFIGVKEGANTFVLEHNFTVRNAKKVTVRATAQGVYAMRLNGVRVGDAFLAPGWTSYQKTLQVQEYDVTSMVREGENLLIIAVSEGWCCGPLAWHRQFAYGRQPAVCADILADGELIDCTGTGWNARESYIRTSGIYDGETQDLTAPCKKLTPVALRFDKRTLVPQMCEPVRTTQTLPVKQVIRTPRGELVYDFGQNLAGVVQVRTGADFEGTLTLRFAEILVGGNFYTDNLRSAKATDTFTVKGEATLSPEFTFHGFRYMKLEGAELPPECVTALVRHTDMKRTGSLETDDARFNRLYQNVVWGQRGNFVDIPTDCPQRDERLGWTGDINAFCRTAAYNYDIRAFMKKWLKTLRDDQGADGKIPHVSPDILGWKGTDAMWCDAVTMVPWTLYQMYGDLSFLSENFAAMKKFVAARERAMEDGLVARGHEYGDWLALDREIMEEDSCFGRTDSYFLTNVLHSNTLKIVADTAKLLGEEAAEKKYRKKYETHLKKMRRAYFTQTGRLAFDTVTAQVVALHFGIVPEKYRSDLAKKLNENIKKHGTRVTTGFIGTTFLMYALADNGYFDTACKLLLNEQFPGWLYEVDMGATTVWERWNSLMPDGTPNPNGMNSYNHYAYGSVMEFVYRRIAGIEAAAPGFEKAEICPRPCKGLAHVHAEYDSVHGRIGAGYAEKDGEIVYTAEIPEGMEAYLSLPGEERVPLAAGKHTFVRRLPVQEEEKPQK</sequence>
<evidence type="ECO:0000259" key="7">
    <source>
        <dbReference type="Pfam" id="PF17390"/>
    </source>
</evidence>